<organism evidence="1 2">
    <name type="scientific">Ktedonosporobacter rubrisoli</name>
    <dbReference type="NCBI Taxonomy" id="2509675"/>
    <lineage>
        <taxon>Bacteria</taxon>
        <taxon>Bacillati</taxon>
        <taxon>Chloroflexota</taxon>
        <taxon>Ktedonobacteria</taxon>
        <taxon>Ktedonobacterales</taxon>
        <taxon>Ktedonosporobacteraceae</taxon>
        <taxon>Ktedonosporobacter</taxon>
    </lineage>
</organism>
<dbReference type="EMBL" id="CP035758">
    <property type="protein sequence ID" value="QBD79017.1"/>
    <property type="molecule type" value="Genomic_DNA"/>
</dbReference>
<name>A0A4P6JTV4_KTERU</name>
<dbReference type="PANTHER" id="PTHR33677">
    <property type="entry name" value="TRANSCRIPTIONAL REPRESSOR FRMR-RELATED"/>
    <property type="match status" value="1"/>
</dbReference>
<evidence type="ECO:0000313" key="2">
    <source>
        <dbReference type="Proteomes" id="UP000290365"/>
    </source>
</evidence>
<keyword evidence="2" id="KW-1185">Reference proteome</keyword>
<evidence type="ECO:0000313" key="1">
    <source>
        <dbReference type="EMBL" id="QBD79017.1"/>
    </source>
</evidence>
<dbReference type="InterPro" id="IPR038390">
    <property type="entry name" value="Metal_Tscrpt_repr_sf"/>
</dbReference>
<dbReference type="GO" id="GO:0045892">
    <property type="term" value="P:negative regulation of DNA-templated transcription"/>
    <property type="evidence" value="ECO:0007669"/>
    <property type="project" value="UniProtKB-ARBA"/>
</dbReference>
<sequence length="89" mass="10168">MHTDCRQGSLQQLSLIREQIIVLRQLITEDAYCPDILHQALLIRKALEQLESFIMEGHMSSCVSAGMREGREEAIIQELLEIYGLIGNR</sequence>
<dbReference type="RefSeq" id="WP_129890070.1">
    <property type="nucleotide sequence ID" value="NZ_CP035758.1"/>
</dbReference>
<dbReference type="GO" id="GO:0003677">
    <property type="term" value="F:DNA binding"/>
    <property type="evidence" value="ECO:0007669"/>
    <property type="project" value="InterPro"/>
</dbReference>
<dbReference type="Proteomes" id="UP000290365">
    <property type="component" value="Chromosome"/>
</dbReference>
<dbReference type="GO" id="GO:0046872">
    <property type="term" value="F:metal ion binding"/>
    <property type="evidence" value="ECO:0007669"/>
    <property type="project" value="InterPro"/>
</dbReference>
<protein>
    <recommendedName>
        <fullName evidence="3">Transcriptional regulator</fullName>
    </recommendedName>
</protein>
<dbReference type="PANTHER" id="PTHR33677:SF3">
    <property type="entry name" value="COPPER-SENSING TRANSCRIPTIONAL REPRESSOR RICR"/>
    <property type="match status" value="1"/>
</dbReference>
<dbReference type="AlphaFoldDB" id="A0A4P6JTV4"/>
<dbReference type="Gene3D" id="1.20.58.1000">
    <property type="entry name" value="Metal-sensitive repressor, helix protomer"/>
    <property type="match status" value="1"/>
</dbReference>
<reference evidence="1 2" key="1">
    <citation type="submission" date="2019-01" db="EMBL/GenBank/DDBJ databases">
        <title>Ktedonosporobacter rubrisoli SCAWS-G2.</title>
        <authorList>
            <person name="Huang Y."/>
            <person name="Yan B."/>
        </authorList>
    </citation>
    <scope>NUCLEOTIDE SEQUENCE [LARGE SCALE GENOMIC DNA]</scope>
    <source>
        <strain evidence="1 2">SCAWS-G2</strain>
    </source>
</reference>
<dbReference type="Pfam" id="PF02583">
    <property type="entry name" value="Trns_repr_metal"/>
    <property type="match status" value="1"/>
</dbReference>
<accession>A0A4P6JTV4</accession>
<proteinExistence type="predicted"/>
<dbReference type="InterPro" id="IPR003735">
    <property type="entry name" value="Metal_Tscrpt_repr"/>
</dbReference>
<dbReference type="OrthoDB" id="9811244at2"/>
<gene>
    <name evidence="1" type="ORF">EPA93_24745</name>
</gene>
<evidence type="ECO:0008006" key="3">
    <source>
        <dbReference type="Google" id="ProtNLM"/>
    </source>
</evidence>
<dbReference type="KEGG" id="kbs:EPA93_24745"/>